<dbReference type="Proteomes" id="UP001461341">
    <property type="component" value="Chromosome"/>
</dbReference>
<comment type="similarity">
    <text evidence="1">Belongs to the LacAB/RpiB family.</text>
</comment>
<dbReference type="NCBIfam" id="TIGR01120">
    <property type="entry name" value="rpiB"/>
    <property type="match status" value="1"/>
</dbReference>
<dbReference type="InterPro" id="IPR004785">
    <property type="entry name" value="RpiB"/>
</dbReference>
<dbReference type="PANTHER" id="PTHR30345">
    <property type="entry name" value="RIBOSE-5-PHOSPHATE ISOMERASE B"/>
    <property type="match status" value="1"/>
</dbReference>
<evidence type="ECO:0000313" key="4">
    <source>
        <dbReference type="Proteomes" id="UP001461341"/>
    </source>
</evidence>
<dbReference type="PANTHER" id="PTHR30345:SF0">
    <property type="entry name" value="DNA DAMAGE-REPAIR_TOLERATION PROTEIN DRT102"/>
    <property type="match status" value="1"/>
</dbReference>
<dbReference type="SUPFAM" id="SSF89623">
    <property type="entry name" value="Ribose/Galactose isomerase RpiB/AlsB"/>
    <property type="match status" value="1"/>
</dbReference>
<dbReference type="NCBIfam" id="TIGR00689">
    <property type="entry name" value="rpiB_lacA_lacB"/>
    <property type="match status" value="1"/>
</dbReference>
<accession>A0ABZ2YEB6</accession>
<proteinExistence type="inferred from homology"/>
<name>A0ABZ2YEB6_9BACT</name>
<dbReference type="InterPro" id="IPR036569">
    <property type="entry name" value="RpiB_LacA_LacB_sf"/>
</dbReference>
<dbReference type="RefSeq" id="WP_369018184.1">
    <property type="nucleotide sequence ID" value="NZ_CP121689.1"/>
</dbReference>
<organism evidence="3 4">
    <name type="scientific">Thermatribacter velox</name>
    <dbReference type="NCBI Taxonomy" id="3039681"/>
    <lineage>
        <taxon>Bacteria</taxon>
        <taxon>Pseudomonadati</taxon>
        <taxon>Atribacterota</taxon>
        <taxon>Atribacteria</taxon>
        <taxon>Atribacterales</taxon>
        <taxon>Thermatribacteraceae</taxon>
        <taxon>Thermatribacter</taxon>
    </lineage>
</organism>
<evidence type="ECO:0000256" key="2">
    <source>
        <dbReference type="ARBA" id="ARBA00023235"/>
    </source>
</evidence>
<sequence length="186" mass="20941">MSEKVYSRIIHNVVSSLHTLGMSEKETTELVNQKDHVIRVVIGADHGGFEAKEALKEYLTELGYRVYDVGTFSKERVDYPDFAVKVAQKVVSGECERGIMIDAMGIGSCMVCNKVRGIRAALCYDRRSVINSREHNNANVLTLGALAHTVDEICELAKLWLETRFAGGRHWARINKMMAVERRNIL</sequence>
<dbReference type="Gene3D" id="3.40.1400.10">
    <property type="entry name" value="Sugar-phosphate isomerase, RpiB/LacA/LacB"/>
    <property type="match status" value="1"/>
</dbReference>
<keyword evidence="4" id="KW-1185">Reference proteome</keyword>
<evidence type="ECO:0000256" key="1">
    <source>
        <dbReference type="ARBA" id="ARBA00008754"/>
    </source>
</evidence>
<evidence type="ECO:0000313" key="3">
    <source>
        <dbReference type="EMBL" id="WZL76030.1"/>
    </source>
</evidence>
<dbReference type="Pfam" id="PF02502">
    <property type="entry name" value="LacAB_rpiB"/>
    <property type="match status" value="1"/>
</dbReference>
<dbReference type="GO" id="GO:0004751">
    <property type="term" value="F:ribose-5-phosphate isomerase activity"/>
    <property type="evidence" value="ECO:0007669"/>
    <property type="project" value="UniProtKB-EC"/>
</dbReference>
<gene>
    <name evidence="3" type="primary">rpiB</name>
    <name evidence="3" type="ORF">QBE54_10675</name>
</gene>
<dbReference type="InterPro" id="IPR003500">
    <property type="entry name" value="RpiB_LacA_LacB"/>
</dbReference>
<keyword evidence="2 3" id="KW-0413">Isomerase</keyword>
<reference evidence="3 4" key="1">
    <citation type="submission" date="2023-03" db="EMBL/GenBank/DDBJ databases">
        <title>Novel Species.</title>
        <authorList>
            <person name="Ma S."/>
        </authorList>
    </citation>
    <scope>NUCLEOTIDE SEQUENCE [LARGE SCALE GENOMIC DNA]</scope>
    <source>
        <strain evidence="3 4">B11</strain>
    </source>
</reference>
<protein>
    <submittedName>
        <fullName evidence="3">Ribose 5-phosphate isomerase B</fullName>
        <ecNumber evidence="3">5.3.1.6</ecNumber>
    </submittedName>
</protein>
<dbReference type="NCBIfam" id="NF004051">
    <property type="entry name" value="PRK05571.1"/>
    <property type="match status" value="1"/>
</dbReference>
<dbReference type="EMBL" id="CP121689">
    <property type="protein sequence ID" value="WZL76030.1"/>
    <property type="molecule type" value="Genomic_DNA"/>
</dbReference>
<dbReference type="EC" id="5.3.1.6" evidence="3"/>